<reference evidence="1 2" key="1">
    <citation type="submission" date="2019-08" db="EMBL/GenBank/DDBJ databases">
        <title>Hyperibacter terrae gen. nov., sp. nov. and Hyperibacter viscosus sp. nov., two new members in the family Rhodospirillaceae isolated from the rhizosphere of Hypericum perforatum.</title>
        <authorList>
            <person name="Noviana Z."/>
        </authorList>
    </citation>
    <scope>NUCLEOTIDE SEQUENCE [LARGE SCALE GENOMIC DNA]</scope>
    <source>
        <strain evidence="1 2">R5913</strain>
    </source>
</reference>
<name>A0A5J6MT67_9PROT</name>
<dbReference type="KEGG" id="htq:FRZ44_52200"/>
<organism evidence="1 2">
    <name type="scientific">Hypericibacter terrae</name>
    <dbReference type="NCBI Taxonomy" id="2602015"/>
    <lineage>
        <taxon>Bacteria</taxon>
        <taxon>Pseudomonadati</taxon>
        <taxon>Pseudomonadota</taxon>
        <taxon>Alphaproteobacteria</taxon>
        <taxon>Rhodospirillales</taxon>
        <taxon>Dongiaceae</taxon>
        <taxon>Hypericibacter</taxon>
    </lineage>
</organism>
<dbReference type="EMBL" id="CP042906">
    <property type="protein sequence ID" value="QEX19905.1"/>
    <property type="molecule type" value="Genomic_DNA"/>
</dbReference>
<dbReference type="InterPro" id="IPR021959">
    <property type="entry name" value="DUF3576"/>
</dbReference>
<dbReference type="RefSeq" id="WP_225308454.1">
    <property type="nucleotide sequence ID" value="NZ_CP042906.1"/>
</dbReference>
<evidence type="ECO:0008006" key="3">
    <source>
        <dbReference type="Google" id="ProtNLM"/>
    </source>
</evidence>
<dbReference type="PROSITE" id="PS51257">
    <property type="entry name" value="PROKAR_LIPOPROTEIN"/>
    <property type="match status" value="1"/>
</dbReference>
<dbReference type="AlphaFoldDB" id="A0A5J6MT67"/>
<dbReference type="Pfam" id="PF12100">
    <property type="entry name" value="DUF3576"/>
    <property type="match status" value="1"/>
</dbReference>
<accession>A0A5J6MT67</accession>
<evidence type="ECO:0000313" key="1">
    <source>
        <dbReference type="EMBL" id="QEX19905.1"/>
    </source>
</evidence>
<proteinExistence type="predicted"/>
<evidence type="ECO:0000313" key="2">
    <source>
        <dbReference type="Proteomes" id="UP000326202"/>
    </source>
</evidence>
<protein>
    <recommendedName>
        <fullName evidence="3">DUF3576 domain-containing protein</fullName>
    </recommendedName>
</protein>
<sequence length="194" mass="20586">MASGRRDTAKAKRGWRNKIMAAAALLLAPTLLFGCAYGDPNSQYPDLRRPGQTTPAYGEPASVFGPGGLTLGNASAPTQDQGGGGGAGIGVNSFLWRASLDTMSFMPLVSADPFGGVIITDWYTPPQTPSERFKVNVYILGRTLRADGVRAAVFRQEMQGANWVDAPVAPSTATDLENAILTRARQLRVTQTGE</sequence>
<keyword evidence="2" id="KW-1185">Reference proteome</keyword>
<gene>
    <name evidence="1" type="ORF">FRZ44_52200</name>
</gene>
<dbReference type="Proteomes" id="UP000326202">
    <property type="component" value="Chromosome"/>
</dbReference>